<keyword evidence="2" id="KW-0812">Transmembrane</keyword>
<feature type="transmembrane region" description="Helical" evidence="2">
    <location>
        <begin position="188"/>
        <end position="208"/>
    </location>
</feature>
<feature type="signal peptide" evidence="3">
    <location>
        <begin position="1"/>
        <end position="21"/>
    </location>
</feature>
<evidence type="ECO:0000313" key="4">
    <source>
        <dbReference type="EMBL" id="CAB9519443.1"/>
    </source>
</evidence>
<keyword evidence="5" id="KW-1185">Reference proteome</keyword>
<protein>
    <submittedName>
        <fullName evidence="4">Uncharacterized protein</fullName>
    </submittedName>
</protein>
<keyword evidence="3" id="KW-0732">Signal</keyword>
<dbReference type="EMBL" id="CAICTM010001015">
    <property type="protein sequence ID" value="CAB9519443.1"/>
    <property type="molecule type" value="Genomic_DNA"/>
</dbReference>
<gene>
    <name evidence="4" type="ORF">SEMRO_1017_G231760.1</name>
</gene>
<sequence>MRALACWLCFLVAFRVRPAEGSCTTKKYCEQIAFVQECKEAYSCSYNVRNGQLTSCKNGGDCRKLGKDKCQEYVNCQWKDDEPVVHDGFCSTQKYCDEIGVIQGCKEAYSCSYNVRNGQLTSCKNGGDCRKLGKDKCQEYVNCRWNEATGPSETEEGGGDGNDGGINVDAAANAEDPDGGTLGLSPEMVIVIVVGAVAAIILVAFVYVHRHRFSGAMQSFSNLTKK</sequence>
<evidence type="ECO:0000256" key="2">
    <source>
        <dbReference type="SAM" id="Phobius"/>
    </source>
</evidence>
<evidence type="ECO:0000313" key="5">
    <source>
        <dbReference type="Proteomes" id="UP001153069"/>
    </source>
</evidence>
<feature type="chain" id="PRO_5040505011" evidence="3">
    <location>
        <begin position="22"/>
        <end position="226"/>
    </location>
</feature>
<evidence type="ECO:0000256" key="3">
    <source>
        <dbReference type="SAM" id="SignalP"/>
    </source>
</evidence>
<accession>A0A9N8HLB6</accession>
<keyword evidence="2" id="KW-0472">Membrane</keyword>
<evidence type="ECO:0000256" key="1">
    <source>
        <dbReference type="SAM" id="MobiDB-lite"/>
    </source>
</evidence>
<dbReference type="AlphaFoldDB" id="A0A9N8HLB6"/>
<dbReference type="Proteomes" id="UP001153069">
    <property type="component" value="Unassembled WGS sequence"/>
</dbReference>
<organism evidence="4 5">
    <name type="scientific">Seminavis robusta</name>
    <dbReference type="NCBI Taxonomy" id="568900"/>
    <lineage>
        <taxon>Eukaryota</taxon>
        <taxon>Sar</taxon>
        <taxon>Stramenopiles</taxon>
        <taxon>Ochrophyta</taxon>
        <taxon>Bacillariophyta</taxon>
        <taxon>Bacillariophyceae</taxon>
        <taxon>Bacillariophycidae</taxon>
        <taxon>Naviculales</taxon>
        <taxon>Naviculaceae</taxon>
        <taxon>Seminavis</taxon>
    </lineage>
</organism>
<keyword evidence="2" id="KW-1133">Transmembrane helix</keyword>
<reference evidence="4" key="1">
    <citation type="submission" date="2020-06" db="EMBL/GenBank/DDBJ databases">
        <authorList>
            <consortium name="Plant Systems Biology data submission"/>
        </authorList>
    </citation>
    <scope>NUCLEOTIDE SEQUENCE</scope>
    <source>
        <strain evidence="4">D6</strain>
    </source>
</reference>
<proteinExistence type="predicted"/>
<name>A0A9N8HLB6_9STRA</name>
<feature type="region of interest" description="Disordered" evidence="1">
    <location>
        <begin position="148"/>
        <end position="172"/>
    </location>
</feature>
<comment type="caution">
    <text evidence="4">The sequence shown here is derived from an EMBL/GenBank/DDBJ whole genome shotgun (WGS) entry which is preliminary data.</text>
</comment>